<feature type="region of interest" description="Disordered" evidence="1">
    <location>
        <begin position="41"/>
        <end position="100"/>
    </location>
</feature>
<feature type="compositionally biased region" description="Polar residues" evidence="1">
    <location>
        <begin position="67"/>
        <end position="78"/>
    </location>
</feature>
<evidence type="ECO:0000256" key="1">
    <source>
        <dbReference type="SAM" id="MobiDB-lite"/>
    </source>
</evidence>
<dbReference type="AlphaFoldDB" id="A0AA40KMT4"/>
<evidence type="ECO:0000313" key="3">
    <source>
        <dbReference type="Proteomes" id="UP001177670"/>
    </source>
</evidence>
<name>A0AA40KMT4_9HYME</name>
<feature type="compositionally biased region" description="Polar residues" evidence="1">
    <location>
        <begin position="88"/>
        <end position="100"/>
    </location>
</feature>
<comment type="caution">
    <text evidence="2">The sequence shown here is derived from an EMBL/GenBank/DDBJ whole genome shotgun (WGS) entry which is preliminary data.</text>
</comment>
<dbReference type="EMBL" id="JAHYIQ010000015">
    <property type="protein sequence ID" value="KAK1125869.1"/>
    <property type="molecule type" value="Genomic_DNA"/>
</dbReference>
<feature type="compositionally biased region" description="Basic and acidic residues" evidence="1">
    <location>
        <begin position="41"/>
        <end position="54"/>
    </location>
</feature>
<evidence type="ECO:0000313" key="2">
    <source>
        <dbReference type="EMBL" id="KAK1125869.1"/>
    </source>
</evidence>
<accession>A0AA40KMT4</accession>
<feature type="non-terminal residue" evidence="2">
    <location>
        <position position="1"/>
    </location>
</feature>
<gene>
    <name evidence="2" type="ORF">K0M31_005406</name>
</gene>
<proteinExistence type="predicted"/>
<dbReference type="Proteomes" id="UP001177670">
    <property type="component" value="Unassembled WGS sequence"/>
</dbReference>
<sequence>DSKSSKSSESFEDPFKVLEVLSERSGFLTKDRDYSSKDCRTKVAEYPKDPKNVRSLESSGDLKNLKNPANSKTANNHHNLGPSGRRNLLSSKSQTTDINT</sequence>
<protein>
    <submittedName>
        <fullName evidence="2">Uncharacterized protein</fullName>
    </submittedName>
</protein>
<keyword evidence="3" id="KW-1185">Reference proteome</keyword>
<organism evidence="2 3">
    <name type="scientific">Melipona bicolor</name>
    <dbReference type="NCBI Taxonomy" id="60889"/>
    <lineage>
        <taxon>Eukaryota</taxon>
        <taxon>Metazoa</taxon>
        <taxon>Ecdysozoa</taxon>
        <taxon>Arthropoda</taxon>
        <taxon>Hexapoda</taxon>
        <taxon>Insecta</taxon>
        <taxon>Pterygota</taxon>
        <taxon>Neoptera</taxon>
        <taxon>Endopterygota</taxon>
        <taxon>Hymenoptera</taxon>
        <taxon>Apocrita</taxon>
        <taxon>Aculeata</taxon>
        <taxon>Apoidea</taxon>
        <taxon>Anthophila</taxon>
        <taxon>Apidae</taxon>
        <taxon>Melipona</taxon>
    </lineage>
</organism>
<reference evidence="2" key="1">
    <citation type="submission" date="2021-10" db="EMBL/GenBank/DDBJ databases">
        <title>Melipona bicolor Genome sequencing and assembly.</title>
        <authorList>
            <person name="Araujo N.S."/>
            <person name="Arias M.C."/>
        </authorList>
    </citation>
    <scope>NUCLEOTIDE SEQUENCE</scope>
    <source>
        <strain evidence="2">USP_2M_L1-L4_2017</strain>
        <tissue evidence="2">Whole body</tissue>
    </source>
</reference>